<evidence type="ECO:0000256" key="1">
    <source>
        <dbReference type="SAM" id="MobiDB-lite"/>
    </source>
</evidence>
<feature type="domain" description="Reverse transcriptase" evidence="2">
    <location>
        <begin position="184"/>
        <end position="261"/>
    </location>
</feature>
<evidence type="ECO:0000259" key="2">
    <source>
        <dbReference type="Pfam" id="PF00078"/>
    </source>
</evidence>
<dbReference type="AlphaFoldDB" id="A0AAQ3SJV0"/>
<feature type="compositionally biased region" description="Low complexity" evidence="1">
    <location>
        <begin position="54"/>
        <end position="69"/>
    </location>
</feature>
<reference evidence="3 4" key="1">
    <citation type="submission" date="2024-02" db="EMBL/GenBank/DDBJ databases">
        <title>High-quality chromosome-scale genome assembly of Pensacola bahiagrass (Paspalum notatum Flugge var. saurae).</title>
        <authorList>
            <person name="Vega J.M."/>
            <person name="Podio M."/>
            <person name="Orjuela J."/>
            <person name="Siena L.A."/>
            <person name="Pessino S.C."/>
            <person name="Combes M.C."/>
            <person name="Mariac C."/>
            <person name="Albertini E."/>
            <person name="Pupilli F."/>
            <person name="Ortiz J.P.A."/>
            <person name="Leblanc O."/>
        </authorList>
    </citation>
    <scope>NUCLEOTIDE SEQUENCE [LARGE SCALE GENOMIC DNA]</scope>
    <source>
        <strain evidence="3">R1</strain>
        <tissue evidence="3">Leaf</tissue>
    </source>
</reference>
<protein>
    <recommendedName>
        <fullName evidence="2">Reverse transcriptase domain-containing protein</fullName>
    </recommendedName>
</protein>
<dbReference type="InterPro" id="IPR000477">
    <property type="entry name" value="RT_dom"/>
</dbReference>
<dbReference type="Proteomes" id="UP001341281">
    <property type="component" value="Chromosome 01"/>
</dbReference>
<evidence type="ECO:0000313" key="4">
    <source>
        <dbReference type="Proteomes" id="UP001341281"/>
    </source>
</evidence>
<feature type="region of interest" description="Disordered" evidence="1">
    <location>
        <begin position="129"/>
        <end position="161"/>
    </location>
</feature>
<dbReference type="EMBL" id="CP144745">
    <property type="protein sequence ID" value="WVZ54587.1"/>
    <property type="molecule type" value="Genomic_DNA"/>
</dbReference>
<gene>
    <name evidence="3" type="ORF">U9M48_005361</name>
</gene>
<accession>A0AAQ3SJV0</accession>
<name>A0AAQ3SJV0_PASNO</name>
<evidence type="ECO:0000313" key="3">
    <source>
        <dbReference type="EMBL" id="WVZ54587.1"/>
    </source>
</evidence>
<feature type="non-terminal residue" evidence="3">
    <location>
        <position position="261"/>
    </location>
</feature>
<sequence length="261" mass="28925">LPPVPGRSIIRYLRSSPLPPVLILPDPPRQPVLILPDPAHRPTAASTPSTVGGSPRRAASTVASSAPPTLGRREPSSGCLHLQARRLPPRDLPVLAFPLLVAPRRTRRASSPPAPPSDLEARLLLLQGRRRVDPREDEEDFPTRKASQPHPTPLAKHTQNVSPLPSLNFGVITLLPKMKEATKIQQYRPICLLNVSYKIFTKIMMVASKVVRLSQTAFMPGRNIMERGVIILHETIHEMQSKKLNGVILKIDFEKAYDKIN</sequence>
<proteinExistence type="predicted"/>
<organism evidence="3 4">
    <name type="scientific">Paspalum notatum var. saurae</name>
    <dbReference type="NCBI Taxonomy" id="547442"/>
    <lineage>
        <taxon>Eukaryota</taxon>
        <taxon>Viridiplantae</taxon>
        <taxon>Streptophyta</taxon>
        <taxon>Embryophyta</taxon>
        <taxon>Tracheophyta</taxon>
        <taxon>Spermatophyta</taxon>
        <taxon>Magnoliopsida</taxon>
        <taxon>Liliopsida</taxon>
        <taxon>Poales</taxon>
        <taxon>Poaceae</taxon>
        <taxon>PACMAD clade</taxon>
        <taxon>Panicoideae</taxon>
        <taxon>Andropogonodae</taxon>
        <taxon>Paspaleae</taxon>
        <taxon>Paspalinae</taxon>
        <taxon>Paspalum</taxon>
    </lineage>
</organism>
<dbReference type="PANTHER" id="PTHR19446">
    <property type="entry name" value="REVERSE TRANSCRIPTASES"/>
    <property type="match status" value="1"/>
</dbReference>
<feature type="region of interest" description="Disordered" evidence="1">
    <location>
        <begin position="37"/>
        <end position="76"/>
    </location>
</feature>
<dbReference type="Pfam" id="PF00078">
    <property type="entry name" value="RVT_1"/>
    <property type="match status" value="1"/>
</dbReference>
<keyword evidence="4" id="KW-1185">Reference proteome</keyword>